<feature type="compositionally biased region" description="Low complexity" evidence="1">
    <location>
        <begin position="302"/>
        <end position="321"/>
    </location>
</feature>
<dbReference type="OrthoDB" id="2594539at2"/>
<name>A0A542YKJ4_9MICO</name>
<gene>
    <name evidence="2" type="ORF">FB562_1710</name>
</gene>
<reference evidence="2 3" key="1">
    <citation type="submission" date="2019-06" db="EMBL/GenBank/DDBJ databases">
        <title>Sequencing the genomes of 1000 actinobacteria strains.</title>
        <authorList>
            <person name="Klenk H.-P."/>
        </authorList>
    </citation>
    <scope>NUCLEOTIDE SEQUENCE [LARGE SCALE GENOMIC DNA]</scope>
    <source>
        <strain evidence="2 3">DSM 26477</strain>
    </source>
</reference>
<evidence type="ECO:0000313" key="2">
    <source>
        <dbReference type="EMBL" id="TQL48613.1"/>
    </source>
</evidence>
<dbReference type="AlphaFoldDB" id="A0A542YKJ4"/>
<dbReference type="Proteomes" id="UP000317998">
    <property type="component" value="Unassembled WGS sequence"/>
</dbReference>
<accession>A0A542YKJ4</accession>
<dbReference type="EMBL" id="VFOM01000001">
    <property type="protein sequence ID" value="TQL48613.1"/>
    <property type="molecule type" value="Genomic_DNA"/>
</dbReference>
<evidence type="ECO:0000256" key="1">
    <source>
        <dbReference type="SAM" id="MobiDB-lite"/>
    </source>
</evidence>
<keyword evidence="3" id="KW-1185">Reference proteome</keyword>
<evidence type="ECO:0000313" key="3">
    <source>
        <dbReference type="Proteomes" id="UP000317998"/>
    </source>
</evidence>
<protein>
    <submittedName>
        <fullName evidence="2">Uncharacterized protein</fullName>
    </submittedName>
</protein>
<sequence length="335" mass="37180">MRSIDQSIRRAGWFLRRRELLALGYADHSIRHALEMKRIFRVRHGWYSVPDAPESAIMAVRVGGRLTSVSALLSYGLRVPRGDMLHVAVPATAARLRSPHDKHTRLHFGAMVRVHWADTRDGGERWRVSVDDALLAVLLERSRDVAVACLSAALHHRLTTVRQLDAIFARAPARVQRWRCLVSTLDESHGETFVRLWLLDAGIHFEQQSTVRGAGRFDFRVGPSTYVEVDGAQHDPDWTGEGPSSWAGDLDRALTVVGGNGTVIHVGYQLLHQQWGRVCAAIRVAIADDLVLAAYRRRQSARASAAGSSGSLPVASAAPSAARRKRRKSRAKPPW</sequence>
<dbReference type="RefSeq" id="WP_141880694.1">
    <property type="nucleotide sequence ID" value="NZ_VFOM01000001.1"/>
</dbReference>
<feature type="region of interest" description="Disordered" evidence="1">
    <location>
        <begin position="302"/>
        <end position="335"/>
    </location>
</feature>
<proteinExistence type="predicted"/>
<organism evidence="2 3">
    <name type="scientific">Homoserinimonas aerilata</name>
    <dbReference type="NCBI Taxonomy" id="1162970"/>
    <lineage>
        <taxon>Bacteria</taxon>
        <taxon>Bacillati</taxon>
        <taxon>Actinomycetota</taxon>
        <taxon>Actinomycetes</taxon>
        <taxon>Micrococcales</taxon>
        <taxon>Microbacteriaceae</taxon>
        <taxon>Homoserinimonas</taxon>
    </lineage>
</organism>
<comment type="caution">
    <text evidence="2">The sequence shown here is derived from an EMBL/GenBank/DDBJ whole genome shotgun (WGS) entry which is preliminary data.</text>
</comment>
<feature type="compositionally biased region" description="Basic residues" evidence="1">
    <location>
        <begin position="322"/>
        <end position="335"/>
    </location>
</feature>